<dbReference type="Proteomes" id="UP000739538">
    <property type="component" value="Unassembled WGS sequence"/>
</dbReference>
<evidence type="ECO:0000313" key="3">
    <source>
        <dbReference type="EMBL" id="MCA9757731.1"/>
    </source>
</evidence>
<comment type="caution">
    <text evidence="3">The sequence shown here is derived from an EMBL/GenBank/DDBJ whole genome shotgun (WGS) entry which is preliminary data.</text>
</comment>
<evidence type="ECO:0000256" key="1">
    <source>
        <dbReference type="SAM" id="SignalP"/>
    </source>
</evidence>
<dbReference type="SUPFAM" id="SSF101898">
    <property type="entry name" value="NHL repeat"/>
    <property type="match status" value="1"/>
</dbReference>
<dbReference type="Gene3D" id="2.60.40.4070">
    <property type="match status" value="1"/>
</dbReference>
<organism evidence="3 4">
    <name type="scientific">Eiseniibacteriota bacterium</name>
    <dbReference type="NCBI Taxonomy" id="2212470"/>
    <lineage>
        <taxon>Bacteria</taxon>
        <taxon>Candidatus Eiseniibacteriota</taxon>
    </lineage>
</organism>
<evidence type="ECO:0000313" key="4">
    <source>
        <dbReference type="Proteomes" id="UP000739538"/>
    </source>
</evidence>
<dbReference type="NCBIfam" id="TIGR04183">
    <property type="entry name" value="Por_Secre_tail"/>
    <property type="match status" value="1"/>
</dbReference>
<accession>A0A956SER0</accession>
<dbReference type="InterPro" id="IPR026444">
    <property type="entry name" value="Secre_tail"/>
</dbReference>
<reference evidence="3" key="1">
    <citation type="submission" date="2020-04" db="EMBL/GenBank/DDBJ databases">
        <authorList>
            <person name="Zhang T."/>
        </authorList>
    </citation>
    <scope>NUCLEOTIDE SEQUENCE</scope>
    <source>
        <strain evidence="3">HKST-UBA02</strain>
    </source>
</reference>
<feature type="chain" id="PRO_5036801584" evidence="1">
    <location>
        <begin position="24"/>
        <end position="393"/>
    </location>
</feature>
<dbReference type="PANTHER" id="PTHR47572">
    <property type="entry name" value="LIPOPROTEIN-RELATED"/>
    <property type="match status" value="1"/>
</dbReference>
<keyword evidence="1" id="KW-0732">Signal</keyword>
<dbReference type="PANTHER" id="PTHR47572:SF5">
    <property type="entry name" value="BLR2277 PROTEIN"/>
    <property type="match status" value="1"/>
</dbReference>
<evidence type="ECO:0000259" key="2">
    <source>
        <dbReference type="Pfam" id="PF18962"/>
    </source>
</evidence>
<dbReference type="EMBL" id="JAGQHS010000116">
    <property type="protein sequence ID" value="MCA9757731.1"/>
    <property type="molecule type" value="Genomic_DNA"/>
</dbReference>
<name>A0A956SER0_UNCEI</name>
<protein>
    <submittedName>
        <fullName evidence="3">T9SS type A sorting domain-containing protein</fullName>
    </submittedName>
</protein>
<gene>
    <name evidence="3" type="ORF">KDA27_18160</name>
</gene>
<dbReference type="AlphaFoldDB" id="A0A956SER0"/>
<dbReference type="Gene3D" id="2.40.10.500">
    <property type="match status" value="1"/>
</dbReference>
<dbReference type="InterPro" id="IPR051262">
    <property type="entry name" value="SMP-30/CGR1_Lactonase"/>
</dbReference>
<dbReference type="Pfam" id="PF18962">
    <property type="entry name" value="Por_Secre_tail"/>
    <property type="match status" value="1"/>
</dbReference>
<proteinExistence type="predicted"/>
<reference evidence="3" key="2">
    <citation type="journal article" date="2021" name="Microbiome">
        <title>Successional dynamics and alternative stable states in a saline activated sludge microbial community over 9 years.</title>
        <authorList>
            <person name="Wang Y."/>
            <person name="Ye J."/>
            <person name="Ju F."/>
            <person name="Liu L."/>
            <person name="Boyd J.A."/>
            <person name="Deng Y."/>
            <person name="Parks D.H."/>
            <person name="Jiang X."/>
            <person name="Yin X."/>
            <person name="Woodcroft B.J."/>
            <person name="Tyson G.W."/>
            <person name="Hugenholtz P."/>
            <person name="Polz M.F."/>
            <person name="Zhang T."/>
        </authorList>
    </citation>
    <scope>NUCLEOTIDE SEQUENCE</scope>
    <source>
        <strain evidence="3">HKST-UBA02</strain>
    </source>
</reference>
<feature type="signal peptide" evidence="1">
    <location>
        <begin position="1"/>
        <end position="23"/>
    </location>
</feature>
<dbReference type="InterPro" id="IPR011042">
    <property type="entry name" value="6-blade_b-propeller_TolB-like"/>
</dbReference>
<feature type="domain" description="Secretion system C-terminal sorting" evidence="2">
    <location>
        <begin position="316"/>
        <end position="389"/>
    </location>
</feature>
<dbReference type="Gene3D" id="2.120.10.30">
    <property type="entry name" value="TolB, C-terminal domain"/>
    <property type="match status" value="1"/>
</dbReference>
<sequence>MRTLVQLISVSLLLGIVAAPSNAQLVVTLGDRPIGIDDGLTLDADGNLYGSSFINGTNGRIRIVTPQGIDSVFCTQLEGPLGHDFGPDGTLYVASYYQGTVSGVDANGDATVLVSGISRPSGVVYGPDGYLYVTEYGVPNNHGTSIYRVGLDGSIELFASDPLFDGPVGVDFDEAGNLYVGSFNRGHITRVTPEGVVEFLATVPGPDDFNTGYIAYKNGNIYATGIGTHKIYRLDLGTLELSDYAGTGVLGYQDGDAATARFYRPNGLVMSAGGDTLYVSEYGNKTVRMIISGDTSSSPEVHGDATARVQLEQNVPNPSIGMTSIRYALASSEDVVFQVFDVQGREVLRAEEGIRSAGSHVLDLDTQSLSSGVYTYRLRAGGDTVSRQMSIVR</sequence>